<keyword evidence="1" id="KW-0472">Membrane</keyword>
<protein>
    <submittedName>
        <fullName evidence="2">ABC-2 type transport system permease protein</fullName>
    </submittedName>
</protein>
<reference evidence="2 3" key="1">
    <citation type="submission" date="2023-07" db="EMBL/GenBank/DDBJ databases">
        <title>Genomic Encyclopedia of Type Strains, Phase IV (KMG-IV): sequencing the most valuable type-strain genomes for metagenomic binning, comparative biology and taxonomic classification.</title>
        <authorList>
            <person name="Goeker M."/>
        </authorList>
    </citation>
    <scope>NUCLEOTIDE SEQUENCE [LARGE SCALE GENOMIC DNA]</scope>
    <source>
        <strain evidence="2 3">DSM 40573</strain>
    </source>
</reference>
<evidence type="ECO:0000256" key="1">
    <source>
        <dbReference type="SAM" id="Phobius"/>
    </source>
</evidence>
<proteinExistence type="predicted"/>
<keyword evidence="1" id="KW-0812">Transmembrane</keyword>
<feature type="transmembrane region" description="Helical" evidence="1">
    <location>
        <begin position="35"/>
        <end position="54"/>
    </location>
</feature>
<sequence length="62" mass="6475">MPGRLATAAGWNPVSRTAAAVRHLSGVPGAESGRAGAAILWLLVLLAVFLPPAVRRFARLSR</sequence>
<evidence type="ECO:0000313" key="3">
    <source>
        <dbReference type="Proteomes" id="UP001236795"/>
    </source>
</evidence>
<name>A0ABU0KMX9_9ACTN</name>
<keyword evidence="1" id="KW-1133">Transmembrane helix</keyword>
<dbReference type="Proteomes" id="UP001236795">
    <property type="component" value="Unassembled WGS sequence"/>
</dbReference>
<keyword evidence="3" id="KW-1185">Reference proteome</keyword>
<comment type="caution">
    <text evidence="2">The sequence shown here is derived from an EMBL/GenBank/DDBJ whole genome shotgun (WGS) entry which is preliminary data.</text>
</comment>
<organism evidence="2 3">
    <name type="scientific">Streptomyces thermodiastaticus</name>
    <dbReference type="NCBI Taxonomy" id="44061"/>
    <lineage>
        <taxon>Bacteria</taxon>
        <taxon>Bacillati</taxon>
        <taxon>Actinomycetota</taxon>
        <taxon>Actinomycetes</taxon>
        <taxon>Kitasatosporales</taxon>
        <taxon>Streptomycetaceae</taxon>
        <taxon>Streptomyces</taxon>
    </lineage>
</organism>
<dbReference type="EMBL" id="JAUSWC010000025">
    <property type="protein sequence ID" value="MDQ0490786.1"/>
    <property type="molecule type" value="Genomic_DNA"/>
</dbReference>
<gene>
    <name evidence="2" type="ORF">QO019_005669</name>
</gene>
<dbReference type="RefSeq" id="WP_019526526.1">
    <property type="nucleotide sequence ID" value="NZ_JAUSWC010000025.1"/>
</dbReference>
<accession>A0ABU0KMX9</accession>
<evidence type="ECO:0000313" key="2">
    <source>
        <dbReference type="EMBL" id="MDQ0490786.1"/>
    </source>
</evidence>